<keyword evidence="6 12" id="KW-0028">Amino-acid biosynthesis</keyword>
<comment type="pathway">
    <text evidence="1 12">Amino-acid biosynthesis; L-threonine biosynthesis; L-threonine from L-aspartate: step 3/5.</text>
</comment>
<evidence type="ECO:0000256" key="12">
    <source>
        <dbReference type="RuleBase" id="RU000579"/>
    </source>
</evidence>
<comment type="catalytic activity">
    <reaction evidence="12">
        <text>L-homoserine + NADP(+) = L-aspartate 4-semialdehyde + NADPH + H(+)</text>
        <dbReference type="Rhea" id="RHEA:15761"/>
        <dbReference type="ChEBI" id="CHEBI:15378"/>
        <dbReference type="ChEBI" id="CHEBI:57476"/>
        <dbReference type="ChEBI" id="CHEBI:57783"/>
        <dbReference type="ChEBI" id="CHEBI:58349"/>
        <dbReference type="ChEBI" id="CHEBI:537519"/>
        <dbReference type="EC" id="1.1.1.3"/>
    </reaction>
</comment>
<feature type="binding site" evidence="11">
    <location>
        <position position="195"/>
    </location>
    <ligand>
        <name>L-homoserine</name>
        <dbReference type="ChEBI" id="CHEBI:57476"/>
    </ligand>
</feature>
<evidence type="ECO:0000256" key="6">
    <source>
        <dbReference type="ARBA" id="ARBA00022605"/>
    </source>
</evidence>
<dbReference type="EMBL" id="KC545207">
    <property type="protein sequence ID" value="AGT02737.1"/>
    <property type="molecule type" value="Genomic_DNA"/>
</dbReference>
<evidence type="ECO:0000256" key="4">
    <source>
        <dbReference type="ARBA" id="ARBA00013213"/>
    </source>
</evidence>
<dbReference type="GO" id="GO:0009088">
    <property type="term" value="P:threonine biosynthetic process"/>
    <property type="evidence" value="ECO:0007669"/>
    <property type="project" value="UniProtKB-UniPathway"/>
</dbReference>
<comment type="similarity">
    <text evidence="3 13">Belongs to the homoserine dehydrogenase family.</text>
</comment>
<evidence type="ECO:0000256" key="3">
    <source>
        <dbReference type="ARBA" id="ARBA00006753"/>
    </source>
</evidence>
<evidence type="ECO:0000256" key="9">
    <source>
        <dbReference type="ARBA" id="ARBA00023167"/>
    </source>
</evidence>
<dbReference type="UniPathway" id="UPA00050">
    <property type="reaction ID" value="UER00063"/>
</dbReference>
<proteinExistence type="inferred from homology"/>
<reference evidence="16" key="1">
    <citation type="submission" date="2013-01" db="EMBL/GenBank/DDBJ databases">
        <title>Genomic Cooperation Between Trypanosomatids and Their Bacterial Endosymbionts in the Synthesis of Essential Amino Acids Heavily Influenced by Multiple Lateral Gene Transfer Events.</title>
        <authorList>
            <person name="Alves J.M.P."/>
            <person name="Klein C."/>
            <person name="Maia da Silva F."/>
            <person name="Costa Martins A.G."/>
            <person name="Serrano M.G."/>
            <person name="Buck G.A."/>
            <person name="Vasconcelos A.T.R."/>
            <person name="France-Sagot M."/>
            <person name="Teixeira M.M.G."/>
            <person name="Motta M.C.M."/>
            <person name="Camargo E.P."/>
        </authorList>
    </citation>
    <scope>NUCLEOTIDE SEQUENCE</scope>
</reference>
<evidence type="ECO:0000256" key="11">
    <source>
        <dbReference type="PIRSR" id="PIRSR036497-2"/>
    </source>
</evidence>
<feature type="binding site" evidence="11">
    <location>
        <position position="109"/>
    </location>
    <ligand>
        <name>NADPH</name>
        <dbReference type="ChEBI" id="CHEBI:57783"/>
    </ligand>
</feature>
<dbReference type="NCBIfam" id="NF004976">
    <property type="entry name" value="PRK06349.1"/>
    <property type="match status" value="1"/>
</dbReference>
<evidence type="ECO:0000256" key="1">
    <source>
        <dbReference type="ARBA" id="ARBA00005056"/>
    </source>
</evidence>
<keyword evidence="8 12" id="KW-0560">Oxidoreductase</keyword>
<dbReference type="PIRSF" id="PIRSF036497">
    <property type="entry name" value="HDH_short"/>
    <property type="match status" value="1"/>
</dbReference>
<keyword evidence="7 12" id="KW-0791">Threonine biosynthesis</keyword>
<evidence type="ECO:0000256" key="5">
    <source>
        <dbReference type="ARBA" id="ARBA00013376"/>
    </source>
</evidence>
<dbReference type="GO" id="GO:0050661">
    <property type="term" value="F:NADP binding"/>
    <property type="evidence" value="ECO:0007669"/>
    <property type="project" value="InterPro"/>
</dbReference>
<dbReference type="FunFam" id="3.30.360.10:FF:000005">
    <property type="entry name" value="Homoserine dehydrogenase"/>
    <property type="match status" value="1"/>
</dbReference>
<dbReference type="InterPro" id="IPR022697">
    <property type="entry name" value="HDH_short"/>
</dbReference>
<dbReference type="PANTHER" id="PTHR43331:SF1">
    <property type="entry name" value="HOMOSERINE DEHYDROGENASE"/>
    <property type="match status" value="1"/>
</dbReference>
<dbReference type="SUPFAM" id="SSF51735">
    <property type="entry name" value="NAD(P)-binding Rossmann-fold domains"/>
    <property type="match status" value="1"/>
</dbReference>
<dbReference type="InterPro" id="IPR001342">
    <property type="entry name" value="HDH_cat"/>
</dbReference>
<feature type="domain" description="Aspartate/homoserine dehydrogenase NAD-binding" evidence="15">
    <location>
        <begin position="10"/>
        <end position="129"/>
    </location>
</feature>
<evidence type="ECO:0000256" key="10">
    <source>
        <dbReference type="PIRSR" id="PIRSR036497-1"/>
    </source>
</evidence>
<accession>U5KLD2</accession>
<evidence type="ECO:0000256" key="7">
    <source>
        <dbReference type="ARBA" id="ARBA00022697"/>
    </source>
</evidence>
<evidence type="ECO:0000259" key="14">
    <source>
        <dbReference type="Pfam" id="PF00742"/>
    </source>
</evidence>
<dbReference type="GO" id="GO:0004412">
    <property type="term" value="F:homoserine dehydrogenase activity"/>
    <property type="evidence" value="ECO:0007669"/>
    <property type="project" value="UniProtKB-EC"/>
</dbReference>
<dbReference type="Gene3D" id="3.40.50.720">
    <property type="entry name" value="NAD(P)-binding Rossmann-like Domain"/>
    <property type="match status" value="1"/>
</dbReference>
<evidence type="ECO:0000313" key="16">
    <source>
        <dbReference type="EMBL" id="AGT02737.1"/>
    </source>
</evidence>
<evidence type="ECO:0000259" key="15">
    <source>
        <dbReference type="Pfam" id="PF03447"/>
    </source>
</evidence>
<dbReference type="GO" id="GO:0009086">
    <property type="term" value="P:methionine biosynthetic process"/>
    <property type="evidence" value="ECO:0007669"/>
    <property type="project" value="UniProtKB-KW"/>
</dbReference>
<evidence type="ECO:0000256" key="13">
    <source>
        <dbReference type="RuleBase" id="RU004171"/>
    </source>
</evidence>
<feature type="domain" description="Homoserine dehydrogenase catalytic" evidence="14">
    <location>
        <begin position="141"/>
        <end position="324"/>
    </location>
</feature>
<dbReference type="EC" id="1.1.1.3" evidence="4 12"/>
<sequence length="338" mass="36488">MKTVRAAILGFGTVGQGIFNIAQQRRDEFREQHQVELAIVKVLVTDVNRAGRKLPDGFDAALLTDKIEDVLASGPIDVLFECMVGEQPAFDYVRTAVEQHACAVVTANKVMFAKHGAAVKELVGAVGRQVGYEACVAGGVPVIKTIQNMRLVQHITKVEGILNGTTNFILTNMRTNPGKSYEATLQEAQEKGYAEADPYNDVSGMDAFSKLMVVSALAFGAQPVWSEVPVVGIQEITAEKVKEASEKQQRYRHVASTELVVSESGQRQVVASVRPMLVDAQHALYAVEDVQNAVAISTDYLGVVTLMGAGAGMYPTASVMVEDWLTFVLQDKLKAGTA</sequence>
<keyword evidence="11 12" id="KW-0521">NADP</keyword>
<keyword evidence="9 12" id="KW-0486">Methionine biosynthesis</keyword>
<dbReference type="InterPro" id="IPR019811">
    <property type="entry name" value="HDH_CS"/>
</dbReference>
<evidence type="ECO:0000256" key="2">
    <source>
        <dbReference type="ARBA" id="ARBA00005062"/>
    </source>
</evidence>
<dbReference type="SUPFAM" id="SSF55347">
    <property type="entry name" value="Glyceraldehyde-3-phosphate dehydrogenase-like, C-terminal domain"/>
    <property type="match status" value="1"/>
</dbReference>
<dbReference type="PANTHER" id="PTHR43331">
    <property type="entry name" value="HOMOSERINE DEHYDROGENASE"/>
    <property type="match status" value="1"/>
</dbReference>
<feature type="active site" description="Proton donor" evidence="10">
    <location>
        <position position="210"/>
    </location>
</feature>
<dbReference type="UniPathway" id="UPA00051">
    <property type="reaction ID" value="UER00465"/>
</dbReference>
<dbReference type="AlphaFoldDB" id="U5KLD2"/>
<dbReference type="Pfam" id="PF00742">
    <property type="entry name" value="Homoserine_dh"/>
    <property type="match status" value="1"/>
</dbReference>
<feature type="binding site" evidence="11">
    <location>
        <begin position="10"/>
        <end position="15"/>
    </location>
    <ligand>
        <name>NADP(+)</name>
        <dbReference type="ChEBI" id="CHEBI:58349"/>
    </ligand>
</feature>
<name>U5KLD2_9TRYP</name>
<dbReference type="Pfam" id="PF03447">
    <property type="entry name" value="NAD_binding_3"/>
    <property type="match status" value="1"/>
</dbReference>
<dbReference type="InterPro" id="IPR005106">
    <property type="entry name" value="Asp/hSer_DH_NAD-bd"/>
</dbReference>
<organism evidence="16">
    <name type="scientific">Strigomonas galati</name>
    <dbReference type="NCBI Taxonomy" id="1003336"/>
    <lineage>
        <taxon>Eukaryota</taxon>
        <taxon>Discoba</taxon>
        <taxon>Euglenozoa</taxon>
        <taxon>Kinetoplastea</taxon>
        <taxon>Metakinetoplastina</taxon>
        <taxon>Trypanosomatida</taxon>
        <taxon>Trypanosomatidae</taxon>
        <taxon>Strigomonadinae</taxon>
        <taxon>Strigomonas</taxon>
    </lineage>
</organism>
<dbReference type="PROSITE" id="PS01042">
    <property type="entry name" value="HOMOSER_DHGENASE"/>
    <property type="match status" value="1"/>
</dbReference>
<dbReference type="InterPro" id="IPR036291">
    <property type="entry name" value="NAD(P)-bd_dom_sf"/>
</dbReference>
<protein>
    <recommendedName>
        <fullName evidence="5 12">Homoserine dehydrogenase</fullName>
        <ecNumber evidence="4 12">1.1.1.3</ecNumber>
    </recommendedName>
</protein>
<comment type="pathway">
    <text evidence="2 12">Amino-acid biosynthesis; L-methionine biosynthesis via de novo pathway; L-homoserine from L-aspartate: step 3/3.</text>
</comment>
<dbReference type="Gene3D" id="3.30.360.10">
    <property type="entry name" value="Dihydrodipicolinate Reductase, domain 2"/>
    <property type="match status" value="1"/>
</dbReference>
<evidence type="ECO:0000256" key="8">
    <source>
        <dbReference type="ARBA" id="ARBA00023002"/>
    </source>
</evidence>